<feature type="compositionally biased region" description="Basic residues" evidence="7">
    <location>
        <begin position="35"/>
        <end position="44"/>
    </location>
</feature>
<dbReference type="PROSITE" id="PS50082">
    <property type="entry name" value="WD_REPEATS_2"/>
    <property type="match status" value="1"/>
</dbReference>
<dbReference type="GO" id="GO:1904263">
    <property type="term" value="P:positive regulation of TORC1 signaling"/>
    <property type="evidence" value="ECO:0007669"/>
    <property type="project" value="TreeGrafter"/>
</dbReference>
<keyword evidence="4" id="KW-0863">Zinc-finger</keyword>
<dbReference type="Pfam" id="PF00400">
    <property type="entry name" value="WD40"/>
    <property type="match status" value="2"/>
</dbReference>
<evidence type="ECO:0000313" key="8">
    <source>
        <dbReference type="EMBL" id="CAD8903167.1"/>
    </source>
</evidence>
<accession>A0A7S1C181</accession>
<dbReference type="PROSITE" id="PS50294">
    <property type="entry name" value="WD_REPEATS_REGION"/>
    <property type="match status" value="1"/>
</dbReference>
<dbReference type="GO" id="GO:0008270">
    <property type="term" value="F:zinc ion binding"/>
    <property type="evidence" value="ECO:0007669"/>
    <property type="project" value="UniProtKB-KW"/>
</dbReference>
<feature type="region of interest" description="Disordered" evidence="7">
    <location>
        <begin position="365"/>
        <end position="479"/>
    </location>
</feature>
<keyword evidence="5" id="KW-0862">Zinc</keyword>
<feature type="compositionally biased region" description="Gly residues" evidence="7">
    <location>
        <begin position="49"/>
        <end position="65"/>
    </location>
</feature>
<dbReference type="InterPro" id="IPR037590">
    <property type="entry name" value="WDR24"/>
</dbReference>
<organism evidence="8">
    <name type="scientific">Corethron hystrix</name>
    <dbReference type="NCBI Taxonomy" id="216773"/>
    <lineage>
        <taxon>Eukaryota</taxon>
        <taxon>Sar</taxon>
        <taxon>Stramenopiles</taxon>
        <taxon>Ochrophyta</taxon>
        <taxon>Bacillariophyta</taxon>
        <taxon>Coscinodiscophyceae</taxon>
        <taxon>Corethrophycidae</taxon>
        <taxon>Corethrales</taxon>
        <taxon>Corethraceae</taxon>
        <taxon>Corethron</taxon>
    </lineage>
</organism>
<evidence type="ECO:0000256" key="2">
    <source>
        <dbReference type="ARBA" id="ARBA00022723"/>
    </source>
</evidence>
<feature type="compositionally biased region" description="Low complexity" evidence="7">
    <location>
        <begin position="376"/>
        <end position="394"/>
    </location>
</feature>
<evidence type="ECO:0000256" key="1">
    <source>
        <dbReference type="ARBA" id="ARBA00022574"/>
    </source>
</evidence>
<evidence type="ECO:0000256" key="3">
    <source>
        <dbReference type="ARBA" id="ARBA00022737"/>
    </source>
</evidence>
<dbReference type="InterPro" id="IPR036322">
    <property type="entry name" value="WD40_repeat_dom_sf"/>
</dbReference>
<dbReference type="SUPFAM" id="SSF50978">
    <property type="entry name" value="WD40 repeat-like"/>
    <property type="match status" value="1"/>
</dbReference>
<dbReference type="InterPro" id="IPR015943">
    <property type="entry name" value="WD40/YVTN_repeat-like_dom_sf"/>
</dbReference>
<feature type="repeat" description="WD" evidence="6">
    <location>
        <begin position="318"/>
        <end position="351"/>
    </location>
</feature>
<proteinExistence type="predicted"/>
<dbReference type="GO" id="GO:0016239">
    <property type="term" value="P:positive regulation of macroautophagy"/>
    <property type="evidence" value="ECO:0007669"/>
    <property type="project" value="TreeGrafter"/>
</dbReference>
<dbReference type="GO" id="GO:0061700">
    <property type="term" value="C:GATOR2 complex"/>
    <property type="evidence" value="ECO:0007669"/>
    <property type="project" value="TreeGrafter"/>
</dbReference>
<evidence type="ECO:0000256" key="6">
    <source>
        <dbReference type="PROSITE-ProRule" id="PRU00221"/>
    </source>
</evidence>
<reference evidence="8" key="1">
    <citation type="submission" date="2021-01" db="EMBL/GenBank/DDBJ databases">
        <authorList>
            <person name="Corre E."/>
            <person name="Pelletier E."/>
            <person name="Niang G."/>
            <person name="Scheremetjew M."/>
            <person name="Finn R."/>
            <person name="Kale V."/>
            <person name="Holt S."/>
            <person name="Cochrane G."/>
            <person name="Meng A."/>
            <person name="Brown T."/>
            <person name="Cohen L."/>
        </authorList>
    </citation>
    <scope>NUCLEOTIDE SEQUENCE</scope>
    <source>
        <strain evidence="8">308</strain>
    </source>
</reference>
<feature type="region of interest" description="Disordered" evidence="7">
    <location>
        <begin position="592"/>
        <end position="627"/>
    </location>
</feature>
<dbReference type="Gene3D" id="2.130.10.10">
    <property type="entry name" value="YVTN repeat-like/Quinoprotein amine dehydrogenase"/>
    <property type="match status" value="2"/>
</dbReference>
<dbReference type="SMART" id="SM00320">
    <property type="entry name" value="WD40"/>
    <property type="match status" value="4"/>
</dbReference>
<gene>
    <name evidence="8" type="ORF">CHYS00102_LOCUS30386</name>
</gene>
<evidence type="ECO:0000256" key="5">
    <source>
        <dbReference type="ARBA" id="ARBA00022833"/>
    </source>
</evidence>
<feature type="compositionally biased region" description="Polar residues" evidence="7">
    <location>
        <begin position="92"/>
        <end position="101"/>
    </location>
</feature>
<dbReference type="InterPro" id="IPR001680">
    <property type="entry name" value="WD40_rpt"/>
</dbReference>
<dbReference type="GO" id="GO:0005829">
    <property type="term" value="C:cytosol"/>
    <property type="evidence" value="ECO:0007669"/>
    <property type="project" value="TreeGrafter"/>
</dbReference>
<dbReference type="EMBL" id="HBFR01041583">
    <property type="protein sequence ID" value="CAD8903167.1"/>
    <property type="molecule type" value="Transcribed_RNA"/>
</dbReference>
<feature type="region of interest" description="Disordered" evidence="7">
    <location>
        <begin position="1"/>
        <end position="102"/>
    </location>
</feature>
<feature type="region of interest" description="Disordered" evidence="7">
    <location>
        <begin position="902"/>
        <end position="925"/>
    </location>
</feature>
<feature type="compositionally biased region" description="Polar residues" evidence="7">
    <location>
        <begin position="600"/>
        <end position="622"/>
    </location>
</feature>
<keyword evidence="3" id="KW-0677">Repeat</keyword>
<name>A0A7S1C181_9STRA</name>
<keyword evidence="1 6" id="KW-0853">WD repeat</keyword>
<feature type="compositionally biased region" description="Low complexity" evidence="7">
    <location>
        <begin position="276"/>
        <end position="298"/>
    </location>
</feature>
<protein>
    <submittedName>
        <fullName evidence="8">Uncharacterized protein</fullName>
    </submittedName>
</protein>
<dbReference type="PANTHER" id="PTHR46200:SF1">
    <property type="entry name" value="GATOR COMPLEX PROTEIN WDR24"/>
    <property type="match status" value="1"/>
</dbReference>
<dbReference type="InterPro" id="IPR019775">
    <property type="entry name" value="WD40_repeat_CS"/>
</dbReference>
<feature type="compositionally biased region" description="Low complexity" evidence="7">
    <location>
        <begin position="444"/>
        <end position="467"/>
    </location>
</feature>
<keyword evidence="2" id="KW-0479">Metal-binding</keyword>
<dbReference type="PANTHER" id="PTHR46200">
    <property type="entry name" value="GATOR COMPLEX PROTEIN WDR24"/>
    <property type="match status" value="1"/>
</dbReference>
<evidence type="ECO:0000256" key="7">
    <source>
        <dbReference type="SAM" id="MobiDB-lite"/>
    </source>
</evidence>
<evidence type="ECO:0000256" key="4">
    <source>
        <dbReference type="ARBA" id="ARBA00022771"/>
    </source>
</evidence>
<dbReference type="PROSITE" id="PS00678">
    <property type="entry name" value="WD_REPEATS_1"/>
    <property type="match status" value="1"/>
</dbReference>
<feature type="region of interest" description="Disordered" evidence="7">
    <location>
        <begin position="276"/>
        <end position="311"/>
    </location>
</feature>
<dbReference type="CDD" id="cd16693">
    <property type="entry name" value="mRING-H2-C3H3C2_WDR24"/>
    <property type="match status" value="1"/>
</dbReference>
<feature type="compositionally biased region" description="Polar residues" evidence="7">
    <location>
        <begin position="401"/>
        <end position="419"/>
    </location>
</feature>
<sequence>MSGGDAMSRKSLATKGEKKSTSQQTQQHRAGGRLLHGHQHRRQRSRSDSGGGGYSLNHWVGGGGSSRTTTSVEATGGGGEESFKTGEMMTTPAASSGTEKTSIVGKAPATIAVNFRGAGVSAEVISSEGGGVAAGVTGGSMLDFGRKDGSGMTISMSGEVKPVDIDPEKKYHAYPSVVTAAAMFGGGGGDATGTVGDSSGGLGERTKTVRGNGNIMECSETVDREKQHRGMMPPVPLLLAAAASNGVIVIWDSCNLVMEDVTTGGALQGKSAMTSAATSSPSANFTTSAASPSDASSPAGGGPPPVHPVHFGRPEAVLAEHQRAVNRLAWSPFCPTMLLSASQDGTIKLWDRKMEHITRLLEDDSRDTGTQLPHNQQQQQQQHQQHQQQQQQQQPQKKRWFSSSNPVQQLTQHSSTPPKQSAASSLSSLFQQHPTPPKVHRKSSGTGIKSSTIGPTSFPAPSSSSSFSDHHHHRSSSWNATNATTHYPIWSCINTFSPMIRGSNEPIRDVKWNPHIRNLFAAVTNGGDLIVYDVNLSAKPLIKLSVHSGEATSCDWHPDPRRAHVIATGGGRDCCVKVWDLEEGLQAIHSASTDMHPDYNKSSGSNRSDPSTERSPPNSSLLGVSRSWADESTIATRGNTLAPQMYATVGPGYLSHRPGGKTLSFTTIHVLSIAAPVTRIAWRPPCDFFENHTGATTTPVNHHSSPLTNQHDAMLAVGTAPTGGASTGSGSIGLWSCHRPFLPLSVVEGHEGAVTAFEWSDLAAQPLPSSSKPKTEAVVVSKKEKMTADRQFLGFMKYHPTTQSSSSFSDLPAPSPVVRSLFPKGEQHNDNDSILSRNATERRVKTTTTATADHSSVAKRSSWRCVVSVGRDGNCLLQDFANGLRPIEEVPHSAFGIALVSHGRGRRRPCSPKQSGNDDDDNEEHENCCSMQIMSVDQRVPSFRKGDFVLWEDPVPTTEGGHATGMNGATLTQPLTTTLSHPVVGGARLPRESVKVLHTLVDRDVLSATPPSGGREGRAKSRILAPELLHLAYFSQRYLLHRDRSCPSLAAVCRYNADVARKKEGYMNLSRMWEMLGIILEGHDDDVTSSLATHDANLGVMSFLMWPSITSLLQERSEAGDVQTCVAICEVMNIFDLLNNQDGSSDQAAAISLAMDSFDIDITMVREWYLSYLEILQRMCLFVEATSLISSCKDPVISALNKQSTTIHESCSTCGKPLLMQEAAVTTNATSLGMYDASMPCRDAPKSASHGDQDRILRTQRTCASCRQKVGMCFICHLPVKGLFVWCPGCGHGGCLNHALEWFGEKPGQRKNEFCPTGCGHRCNMLQTITAFPIG</sequence>
<dbReference type="GO" id="GO:0005774">
    <property type="term" value="C:vacuolar membrane"/>
    <property type="evidence" value="ECO:0007669"/>
    <property type="project" value="TreeGrafter"/>
</dbReference>